<evidence type="ECO:0000256" key="4">
    <source>
        <dbReference type="ARBA" id="ARBA00022840"/>
    </source>
</evidence>
<organism evidence="9 10">
    <name type="scientific">Aminobacter carboxidus</name>
    <dbReference type="NCBI Taxonomy" id="376165"/>
    <lineage>
        <taxon>Bacteria</taxon>
        <taxon>Pseudomonadati</taxon>
        <taxon>Pseudomonadota</taxon>
        <taxon>Alphaproteobacteria</taxon>
        <taxon>Hyphomicrobiales</taxon>
        <taxon>Phyllobacteriaceae</taxon>
        <taxon>Aminobacter</taxon>
    </lineage>
</organism>
<evidence type="ECO:0000256" key="3">
    <source>
        <dbReference type="ARBA" id="ARBA00022741"/>
    </source>
</evidence>
<keyword evidence="5 7" id="KW-1278">Translocase</keyword>
<dbReference type="Gene3D" id="3.40.50.300">
    <property type="entry name" value="P-loop containing nucleotide triphosphate hydrolases"/>
    <property type="match status" value="1"/>
</dbReference>
<comment type="similarity">
    <text evidence="7">Belongs to the ABC transporter superfamily. Spermidine/putrescine importer (TC 3.A.1.11.1) family.</text>
</comment>
<evidence type="ECO:0000256" key="2">
    <source>
        <dbReference type="ARBA" id="ARBA00022475"/>
    </source>
</evidence>
<dbReference type="SUPFAM" id="SSF50331">
    <property type="entry name" value="MOP-like"/>
    <property type="match status" value="1"/>
</dbReference>
<dbReference type="EMBL" id="JACZEP010000003">
    <property type="protein sequence ID" value="MBE1205123.1"/>
    <property type="molecule type" value="Genomic_DNA"/>
</dbReference>
<dbReference type="Pfam" id="PF00005">
    <property type="entry name" value="ABC_tran"/>
    <property type="match status" value="1"/>
</dbReference>
<evidence type="ECO:0000313" key="10">
    <source>
        <dbReference type="Proteomes" id="UP000598227"/>
    </source>
</evidence>
<dbReference type="InterPro" id="IPR027417">
    <property type="entry name" value="P-loop_NTPase"/>
</dbReference>
<comment type="subunit">
    <text evidence="7">The complex is composed of two ATP-binding proteins (PotA), two transmembrane proteins (PotB and PotC) and a solute-binding protein (PotD).</text>
</comment>
<dbReference type="Pfam" id="PF08402">
    <property type="entry name" value="TOBE_2"/>
    <property type="match status" value="1"/>
</dbReference>
<dbReference type="SUPFAM" id="SSF52540">
    <property type="entry name" value="P-loop containing nucleoside triphosphate hydrolases"/>
    <property type="match status" value="1"/>
</dbReference>
<dbReference type="SMART" id="SM00382">
    <property type="entry name" value="AAA"/>
    <property type="match status" value="1"/>
</dbReference>
<keyword evidence="1 7" id="KW-0813">Transport</keyword>
<evidence type="ECO:0000256" key="6">
    <source>
        <dbReference type="ARBA" id="ARBA00023136"/>
    </source>
</evidence>
<dbReference type="PROSITE" id="PS00211">
    <property type="entry name" value="ABC_TRANSPORTER_1"/>
    <property type="match status" value="1"/>
</dbReference>
<dbReference type="InterPro" id="IPR003593">
    <property type="entry name" value="AAA+_ATPase"/>
</dbReference>
<evidence type="ECO:0000259" key="8">
    <source>
        <dbReference type="PROSITE" id="PS50893"/>
    </source>
</evidence>
<feature type="domain" description="ABC transporter" evidence="8">
    <location>
        <begin position="10"/>
        <end position="241"/>
    </location>
</feature>
<dbReference type="PANTHER" id="PTHR42781">
    <property type="entry name" value="SPERMIDINE/PUTRESCINE IMPORT ATP-BINDING PROTEIN POTA"/>
    <property type="match status" value="1"/>
</dbReference>
<dbReference type="PANTHER" id="PTHR42781:SF6">
    <property type="entry name" value="SPERMIDINE_PUTRESCINE IMPORT ATP-BINDING PROTEIN POTA"/>
    <property type="match status" value="1"/>
</dbReference>
<proteinExistence type="inferred from homology"/>
<dbReference type="InterPro" id="IPR003439">
    <property type="entry name" value="ABC_transporter-like_ATP-bd"/>
</dbReference>
<dbReference type="Proteomes" id="UP000598227">
    <property type="component" value="Unassembled WGS sequence"/>
</dbReference>
<evidence type="ECO:0000256" key="5">
    <source>
        <dbReference type="ARBA" id="ARBA00022967"/>
    </source>
</evidence>
<evidence type="ECO:0000313" key="9">
    <source>
        <dbReference type="EMBL" id="MBE1205123.1"/>
    </source>
</evidence>
<keyword evidence="3 7" id="KW-0547">Nucleotide-binding</keyword>
<dbReference type="InterPro" id="IPR005893">
    <property type="entry name" value="PotA-like"/>
</dbReference>
<keyword evidence="10" id="KW-1185">Reference proteome</keyword>
<reference evidence="9 10" key="1">
    <citation type="submission" date="2020-09" db="EMBL/GenBank/DDBJ databases">
        <title>Draft Genome Sequence of Aminobacter carboxidus type strain DSM 1086, a soil Gram-negative carboxydobacterium.</title>
        <authorList>
            <person name="Turrini P."/>
            <person name="Tescari M."/>
            <person name="Artuso I."/>
            <person name="Lugli G.A."/>
            <person name="Frangipani E."/>
            <person name="Ventura M."/>
            <person name="Visca P."/>
        </authorList>
    </citation>
    <scope>NUCLEOTIDE SEQUENCE [LARGE SCALE GENOMIC DNA]</scope>
    <source>
        <strain evidence="9 10">DSM 1086</strain>
    </source>
</reference>
<evidence type="ECO:0000256" key="1">
    <source>
        <dbReference type="ARBA" id="ARBA00022448"/>
    </source>
</evidence>
<dbReference type="Gene3D" id="2.40.50.100">
    <property type="match status" value="1"/>
</dbReference>
<keyword evidence="6 7" id="KW-0472">Membrane</keyword>
<dbReference type="InterPro" id="IPR013611">
    <property type="entry name" value="Transp-assoc_OB_typ2"/>
</dbReference>
<gene>
    <name evidence="7" type="primary">potA</name>
    <name evidence="9" type="ORF">IHE39_12565</name>
</gene>
<keyword evidence="2 7" id="KW-1003">Cell membrane</keyword>
<evidence type="ECO:0000256" key="7">
    <source>
        <dbReference type="RuleBase" id="RU364083"/>
    </source>
</evidence>
<comment type="caution">
    <text evidence="9">The sequence shown here is derived from an EMBL/GenBank/DDBJ whole genome shotgun (WGS) entry which is preliminary data.</text>
</comment>
<dbReference type="GO" id="GO:0005524">
    <property type="term" value="F:ATP binding"/>
    <property type="evidence" value="ECO:0007669"/>
    <property type="project" value="UniProtKB-KW"/>
</dbReference>
<comment type="function">
    <text evidence="7">Part of the ABC transporter complex PotABCD involved in spermidine/putrescine import. Responsible for energy coupling to the transport system.</text>
</comment>
<protein>
    <recommendedName>
        <fullName evidence="7">Spermidine/putrescine import ATP-binding protein PotA</fullName>
        <ecNumber evidence="7">7.6.2.11</ecNumber>
    </recommendedName>
</protein>
<dbReference type="InterPro" id="IPR017871">
    <property type="entry name" value="ABC_transporter-like_CS"/>
</dbReference>
<name>A0ABR9GN76_9HYPH</name>
<keyword evidence="4 7" id="KW-0067">ATP-binding</keyword>
<dbReference type="Gene3D" id="2.40.50.140">
    <property type="entry name" value="Nucleic acid-binding proteins"/>
    <property type="match status" value="1"/>
</dbReference>
<accession>A0ABR9GN76</accession>
<dbReference type="InterPro" id="IPR012340">
    <property type="entry name" value="NA-bd_OB-fold"/>
</dbReference>
<dbReference type="EC" id="7.6.2.11" evidence="7"/>
<comment type="catalytic activity">
    <reaction evidence="7">
        <text>ATP + H2O + polyamine-[polyamine-binding protein]Side 1 = ADP + phosphate + polyamineSide 2 + [polyamine-binding protein]Side 1.</text>
        <dbReference type="EC" id="7.6.2.11"/>
    </reaction>
</comment>
<dbReference type="InterPro" id="IPR050093">
    <property type="entry name" value="ABC_SmlMolc_Importer"/>
</dbReference>
<dbReference type="RefSeq" id="WP_192566686.1">
    <property type="nucleotide sequence ID" value="NZ_JACZEP010000003.1"/>
</dbReference>
<dbReference type="NCBIfam" id="TIGR01187">
    <property type="entry name" value="potA"/>
    <property type="match status" value="1"/>
</dbReference>
<sequence length="366" mass="39751">MKPNADEILVRFNGVNKSYDGSNLVVSDLNLEVRRGEFLSLLGASGSGKTTTLMMLAGFERPSSGAIELGGKPLDNVPPWQRDIGIVFQSYALFPHMTVADNIAFPLKQRRRSAAEIDERVKAMLALVKLEGMADRLPAQLSGGQQQRVALARALVFDPALVLMDEPLGALDKRLREHMQLELKRIHERLGVTIVYVTHDQGEALVMSDRVAVFAGGRIRQLASPTELYERPADALVADFVGENNRLEGKVTKIAEGHCQVTLGNGLVVTAMAPQPLDPGQSVVLALRPERVVVGAVESAENHQTAIVASVVYLGDHARLELAVGGLTLVAKVPNDARYRAPQAGERVTIAWRSEDCRAFAGNDRN</sequence>
<dbReference type="InterPro" id="IPR008995">
    <property type="entry name" value="Mo/tungstate-bd_C_term_dom"/>
</dbReference>
<dbReference type="PROSITE" id="PS50893">
    <property type="entry name" value="ABC_TRANSPORTER_2"/>
    <property type="match status" value="1"/>
</dbReference>